<gene>
    <name evidence="2" type="ORF">METHB2_930005</name>
</gene>
<reference evidence="2 3" key="1">
    <citation type="submission" date="2020-02" db="EMBL/GenBank/DDBJ databases">
        <authorList>
            <person name="Hogendoorn C."/>
        </authorList>
    </citation>
    <scope>NUCLEOTIDE SEQUENCE [LARGE SCALE GENOMIC DNA]</scope>
    <source>
        <strain evidence="2">METHB21</strain>
    </source>
</reference>
<name>A0A8S0WSQ8_9GAMM</name>
<sequence>MVEQALGDVHEKGTGDHTRKRQTPALGLMATLAWAAAATIEHLKKYTSLTPILGEKQLS</sequence>
<organism evidence="2 3">
    <name type="scientific">Candidatus Methylobacter favarea</name>
    <dbReference type="NCBI Taxonomy" id="2707345"/>
    <lineage>
        <taxon>Bacteria</taxon>
        <taxon>Pseudomonadati</taxon>
        <taxon>Pseudomonadota</taxon>
        <taxon>Gammaproteobacteria</taxon>
        <taxon>Methylococcales</taxon>
        <taxon>Methylococcaceae</taxon>
        <taxon>Methylobacter</taxon>
    </lineage>
</organism>
<dbReference type="EMBL" id="CADCXN010000128">
    <property type="protein sequence ID" value="CAA9893021.1"/>
    <property type="molecule type" value="Genomic_DNA"/>
</dbReference>
<proteinExistence type="predicted"/>
<accession>A0A8S0WSQ8</accession>
<evidence type="ECO:0000313" key="2">
    <source>
        <dbReference type="EMBL" id="CAA9893021.1"/>
    </source>
</evidence>
<comment type="caution">
    <text evidence="2">The sequence shown here is derived from an EMBL/GenBank/DDBJ whole genome shotgun (WGS) entry which is preliminary data.</text>
</comment>
<dbReference type="Proteomes" id="UP000494216">
    <property type="component" value="Unassembled WGS sequence"/>
</dbReference>
<evidence type="ECO:0000313" key="3">
    <source>
        <dbReference type="Proteomes" id="UP000494216"/>
    </source>
</evidence>
<feature type="region of interest" description="Disordered" evidence="1">
    <location>
        <begin position="1"/>
        <end position="22"/>
    </location>
</feature>
<evidence type="ECO:0000256" key="1">
    <source>
        <dbReference type="SAM" id="MobiDB-lite"/>
    </source>
</evidence>
<feature type="compositionally biased region" description="Basic and acidic residues" evidence="1">
    <location>
        <begin position="8"/>
        <end position="17"/>
    </location>
</feature>
<keyword evidence="3" id="KW-1185">Reference proteome</keyword>
<dbReference type="AlphaFoldDB" id="A0A8S0WSQ8"/>
<protein>
    <submittedName>
        <fullName evidence="2">Uncharacterized protein</fullName>
    </submittedName>
</protein>